<gene>
    <name evidence="10 15" type="primary">rpe</name>
    <name evidence="15" type="ORF">SSCH_470044</name>
</gene>
<evidence type="ECO:0000256" key="9">
    <source>
        <dbReference type="ARBA" id="ARBA00023235"/>
    </source>
</evidence>
<feature type="binding site" evidence="10 13">
    <location>
        <position position="35"/>
    </location>
    <ligand>
        <name>a divalent metal cation</name>
        <dbReference type="ChEBI" id="CHEBI:60240"/>
    </ligand>
</feature>
<feature type="binding site" evidence="10 13">
    <location>
        <position position="33"/>
    </location>
    <ligand>
        <name>a divalent metal cation</name>
        <dbReference type="ChEBI" id="CHEBI:60240"/>
    </ligand>
</feature>
<evidence type="ECO:0000313" key="16">
    <source>
        <dbReference type="Proteomes" id="UP000046155"/>
    </source>
</evidence>
<name>A0A0B7MN71_9FIRM</name>
<dbReference type="InterPro" id="IPR011060">
    <property type="entry name" value="RibuloseP-bd_barrel"/>
</dbReference>
<comment type="cofactor">
    <cofactor evidence="3">
        <name>Co(2+)</name>
        <dbReference type="ChEBI" id="CHEBI:48828"/>
    </cofactor>
</comment>
<feature type="binding site" evidence="10">
    <location>
        <begin position="175"/>
        <end position="177"/>
    </location>
    <ligand>
        <name>substrate</name>
    </ligand>
</feature>
<dbReference type="Proteomes" id="UP000046155">
    <property type="component" value="Unassembled WGS sequence"/>
</dbReference>
<feature type="binding site" evidence="10 14">
    <location>
        <begin position="197"/>
        <end position="198"/>
    </location>
    <ligand>
        <name>substrate</name>
    </ligand>
</feature>
<dbReference type="GO" id="GO:0006098">
    <property type="term" value="P:pentose-phosphate shunt"/>
    <property type="evidence" value="ECO:0007669"/>
    <property type="project" value="UniProtKB-UniRule"/>
</dbReference>
<dbReference type="AlphaFoldDB" id="A0A0B7MN71"/>
<dbReference type="PROSITE" id="PS01086">
    <property type="entry name" value="RIBUL_P_3_EPIMER_2"/>
    <property type="match status" value="1"/>
</dbReference>
<dbReference type="GO" id="GO:0046872">
    <property type="term" value="F:metal ion binding"/>
    <property type="evidence" value="ECO:0007669"/>
    <property type="project" value="UniProtKB-UniRule"/>
</dbReference>
<dbReference type="NCBIfam" id="NF004076">
    <property type="entry name" value="PRK05581.1-4"/>
    <property type="match status" value="1"/>
</dbReference>
<evidence type="ECO:0000256" key="6">
    <source>
        <dbReference type="ARBA" id="ARBA00009541"/>
    </source>
</evidence>
<comment type="function">
    <text evidence="10">Catalyzes the reversible epimerization of D-ribulose 5-phosphate to D-xylulose 5-phosphate.</text>
</comment>
<accession>A0A0B7MN71</accession>
<dbReference type="GO" id="GO:0005737">
    <property type="term" value="C:cytoplasm"/>
    <property type="evidence" value="ECO:0007669"/>
    <property type="project" value="UniProtKB-ARBA"/>
</dbReference>
<dbReference type="RefSeq" id="WP_044665359.1">
    <property type="nucleotide sequence ID" value="NZ_CDRZ01000244.1"/>
</dbReference>
<evidence type="ECO:0000256" key="12">
    <source>
        <dbReference type="PIRSR" id="PIRSR001461-1"/>
    </source>
</evidence>
<comment type="cofactor">
    <cofactor evidence="4">
        <name>Zn(2+)</name>
        <dbReference type="ChEBI" id="CHEBI:29105"/>
    </cofactor>
</comment>
<keyword evidence="13" id="KW-0862">Zinc</keyword>
<dbReference type="GO" id="GO:0019323">
    <property type="term" value="P:pentose catabolic process"/>
    <property type="evidence" value="ECO:0007669"/>
    <property type="project" value="UniProtKB-UniRule"/>
</dbReference>
<comment type="caution">
    <text evidence="10">Lacks conserved residue(s) required for the propagation of feature annotation.</text>
</comment>
<sequence length="233" mass="25325">MSIKIAPSILTADFSNLGALINKLESGGADDIHLDIMDGKFVPNLTFGPLIAASLREVTSFPLDVHLMVEAPERYFSAFAKAGVKSLTIHSETCQHLYRSVQLIKEMGLKAGVALNPATPLSVLEYIIQDLDLVLIMTVNPGWGGQEFIPAMNRKIRELREMLIDSGSSADLQVDGGINSRTIKAAVDCGANSLVIGSALLKEQDLTKAIKDYRSLAEEALVGSWWHRAYQGE</sequence>
<evidence type="ECO:0000313" key="15">
    <source>
        <dbReference type="EMBL" id="CEO89416.1"/>
    </source>
</evidence>
<evidence type="ECO:0000256" key="8">
    <source>
        <dbReference type="ARBA" id="ARBA00022723"/>
    </source>
</evidence>
<comment type="similarity">
    <text evidence="6 10 11">Belongs to the ribulose-phosphate 3-epimerase family.</text>
</comment>
<comment type="pathway">
    <text evidence="10">Carbohydrate degradation.</text>
</comment>
<dbReference type="HAMAP" id="MF_02227">
    <property type="entry name" value="RPE"/>
    <property type="match status" value="1"/>
</dbReference>
<dbReference type="InterPro" id="IPR013785">
    <property type="entry name" value="Aldolase_TIM"/>
</dbReference>
<dbReference type="PROSITE" id="PS01085">
    <property type="entry name" value="RIBUL_P_3_EPIMER_1"/>
    <property type="match status" value="1"/>
</dbReference>
<dbReference type="Gene3D" id="3.20.20.70">
    <property type="entry name" value="Aldolase class I"/>
    <property type="match status" value="1"/>
</dbReference>
<dbReference type="EC" id="5.1.3.1" evidence="7 10"/>
<keyword evidence="13" id="KW-0464">Manganese</keyword>
<feature type="active site" description="Proton donor" evidence="10 12">
    <location>
        <position position="175"/>
    </location>
</feature>
<dbReference type="InterPro" id="IPR026019">
    <property type="entry name" value="Ribul_P_3_epim"/>
</dbReference>
<feature type="active site" description="Proton acceptor" evidence="10 12">
    <location>
        <position position="35"/>
    </location>
</feature>
<dbReference type="NCBIfam" id="TIGR01163">
    <property type="entry name" value="rpe"/>
    <property type="match status" value="1"/>
</dbReference>
<evidence type="ECO:0000256" key="5">
    <source>
        <dbReference type="ARBA" id="ARBA00001954"/>
    </source>
</evidence>
<evidence type="ECO:0000256" key="2">
    <source>
        <dbReference type="ARBA" id="ARBA00001936"/>
    </source>
</evidence>
<dbReference type="Pfam" id="PF00834">
    <property type="entry name" value="Ribul_P_3_epim"/>
    <property type="match status" value="1"/>
</dbReference>
<comment type="cofactor">
    <cofactor evidence="10 13">
        <name>a divalent metal cation</name>
        <dbReference type="ChEBI" id="CHEBI:60240"/>
    </cofactor>
    <text evidence="10 13">Binds 1 divalent metal cation per subunit.</text>
</comment>
<evidence type="ECO:0000256" key="1">
    <source>
        <dbReference type="ARBA" id="ARBA00001782"/>
    </source>
</evidence>
<evidence type="ECO:0000256" key="11">
    <source>
        <dbReference type="PIRNR" id="PIRNR001461"/>
    </source>
</evidence>
<evidence type="ECO:0000256" key="3">
    <source>
        <dbReference type="ARBA" id="ARBA00001941"/>
    </source>
</evidence>
<protein>
    <recommendedName>
        <fullName evidence="7 10">Ribulose-phosphate 3-epimerase</fullName>
        <ecNumber evidence="7 10">5.1.3.1</ecNumber>
    </recommendedName>
</protein>
<proteinExistence type="inferred from homology"/>
<feature type="binding site" evidence="10 13">
    <location>
        <position position="66"/>
    </location>
    <ligand>
        <name>a divalent metal cation</name>
        <dbReference type="ChEBI" id="CHEBI:60240"/>
    </ligand>
</feature>
<dbReference type="InterPro" id="IPR000056">
    <property type="entry name" value="Ribul_P_3_epim-like"/>
</dbReference>
<keyword evidence="13" id="KW-0170">Cobalt</keyword>
<dbReference type="GO" id="GO:0004750">
    <property type="term" value="F:D-ribulose-phosphate 3-epimerase activity"/>
    <property type="evidence" value="ECO:0007669"/>
    <property type="project" value="UniProtKB-UniRule"/>
</dbReference>
<evidence type="ECO:0000256" key="10">
    <source>
        <dbReference type="HAMAP-Rule" id="MF_02227"/>
    </source>
</evidence>
<dbReference type="OrthoDB" id="1645589at2"/>
<feature type="binding site" evidence="10 14">
    <location>
        <position position="8"/>
    </location>
    <ligand>
        <name>substrate</name>
    </ligand>
</feature>
<feature type="binding site" evidence="10 13">
    <location>
        <position position="175"/>
    </location>
    <ligand>
        <name>a divalent metal cation</name>
        <dbReference type="ChEBI" id="CHEBI:60240"/>
    </ligand>
</feature>
<comment type="cofactor">
    <cofactor evidence="2">
        <name>Mn(2+)</name>
        <dbReference type="ChEBI" id="CHEBI:29035"/>
    </cofactor>
</comment>
<evidence type="ECO:0000256" key="13">
    <source>
        <dbReference type="PIRSR" id="PIRSR001461-2"/>
    </source>
</evidence>
<feature type="binding site" evidence="14">
    <location>
        <position position="177"/>
    </location>
    <ligand>
        <name>substrate</name>
    </ligand>
</feature>
<organism evidence="15 16">
    <name type="scientific">Syntrophaceticus schinkii</name>
    <dbReference type="NCBI Taxonomy" id="499207"/>
    <lineage>
        <taxon>Bacteria</taxon>
        <taxon>Bacillati</taxon>
        <taxon>Bacillota</taxon>
        <taxon>Clostridia</taxon>
        <taxon>Thermoanaerobacterales</taxon>
        <taxon>Thermoanaerobacterales Family III. Incertae Sedis</taxon>
        <taxon>Syntrophaceticus</taxon>
    </lineage>
</organism>
<keyword evidence="8 10" id="KW-0479">Metal-binding</keyword>
<keyword evidence="9 10" id="KW-0413">Isomerase</keyword>
<dbReference type="EMBL" id="CDRZ01000244">
    <property type="protein sequence ID" value="CEO89416.1"/>
    <property type="molecule type" value="Genomic_DNA"/>
</dbReference>
<dbReference type="PANTHER" id="PTHR11749">
    <property type="entry name" value="RIBULOSE-5-PHOSPHATE-3-EPIMERASE"/>
    <property type="match status" value="1"/>
</dbReference>
<comment type="catalytic activity">
    <reaction evidence="1 10 11">
        <text>D-ribulose 5-phosphate = D-xylulose 5-phosphate</text>
        <dbReference type="Rhea" id="RHEA:13677"/>
        <dbReference type="ChEBI" id="CHEBI:57737"/>
        <dbReference type="ChEBI" id="CHEBI:58121"/>
        <dbReference type="EC" id="5.1.3.1"/>
    </reaction>
</comment>
<dbReference type="FunFam" id="3.20.20.70:FF:000004">
    <property type="entry name" value="Ribulose-phosphate 3-epimerase"/>
    <property type="match status" value="1"/>
</dbReference>
<dbReference type="CDD" id="cd00429">
    <property type="entry name" value="RPE"/>
    <property type="match status" value="1"/>
</dbReference>
<dbReference type="PIRSF" id="PIRSF001461">
    <property type="entry name" value="RPE"/>
    <property type="match status" value="1"/>
</dbReference>
<keyword evidence="16" id="KW-1185">Reference proteome</keyword>
<comment type="cofactor">
    <cofactor evidence="5">
        <name>Fe(2+)</name>
        <dbReference type="ChEBI" id="CHEBI:29033"/>
    </cofactor>
</comment>
<dbReference type="SUPFAM" id="SSF51366">
    <property type="entry name" value="Ribulose-phoshate binding barrel"/>
    <property type="match status" value="1"/>
</dbReference>
<evidence type="ECO:0000256" key="14">
    <source>
        <dbReference type="PIRSR" id="PIRSR001461-3"/>
    </source>
</evidence>
<evidence type="ECO:0000256" key="7">
    <source>
        <dbReference type="ARBA" id="ARBA00013188"/>
    </source>
</evidence>
<feature type="binding site" evidence="10 14">
    <location>
        <position position="66"/>
    </location>
    <ligand>
        <name>substrate</name>
    </ligand>
</feature>
<reference evidence="16" key="1">
    <citation type="submission" date="2015-01" db="EMBL/GenBank/DDBJ databases">
        <authorList>
            <person name="Manzoor Shahid"/>
            <person name="Zubair Saima"/>
        </authorList>
    </citation>
    <scope>NUCLEOTIDE SEQUENCE [LARGE SCALE GENOMIC DNA]</scope>
    <source>
        <strain evidence="16">Sp3</strain>
    </source>
</reference>
<evidence type="ECO:0000256" key="4">
    <source>
        <dbReference type="ARBA" id="ARBA00001947"/>
    </source>
</evidence>
<keyword evidence="10 11" id="KW-0119">Carbohydrate metabolism</keyword>
<feature type="binding site" evidence="14">
    <location>
        <begin position="142"/>
        <end position="145"/>
    </location>
    <ligand>
        <name>substrate</name>
    </ligand>
</feature>